<reference evidence="7 8" key="1">
    <citation type="submission" date="2020-08" db="EMBL/GenBank/DDBJ databases">
        <title>Genomic Encyclopedia of Type Strains, Phase IV (KMG-IV): sequencing the most valuable type-strain genomes for metagenomic binning, comparative biology and taxonomic classification.</title>
        <authorList>
            <person name="Goeker M."/>
        </authorList>
    </citation>
    <scope>NUCLEOTIDE SEQUENCE [LARGE SCALE GENOMIC DNA]</scope>
    <source>
        <strain evidence="7 8">DSM 11525</strain>
    </source>
</reference>
<feature type="compositionally biased region" description="Polar residues" evidence="5">
    <location>
        <begin position="9"/>
        <end position="22"/>
    </location>
</feature>
<name>A0AA89PPE1_9GAMM</name>
<feature type="transmembrane region" description="Helical" evidence="6">
    <location>
        <begin position="321"/>
        <end position="344"/>
    </location>
</feature>
<sequence>MKKIKNRSAGANRSTGMARNKSANRAAAQPAAGVNCPAAPTSVWINLFALAVSLGAVIWLREYGQHLAVKTQSLVVVAVALALPIILLEWLFLKPYRNPSAGLDFRRKNHSLRRTAVKLLGFYLSVGTVAFVYWLFPEYHGSFYDNYFSVVRAVLPWWMLLAVPYFYLLDGAMTEPKDSYWQLGSWVLGQRKGVSGKAIGQLYLGWLVKLFFLPLMFVYLGNNLNTLLNFDLERLFGSFKAVFDFTFNFLFYIDLLFVTVGYVCTLRLFDSHIRTAEPSFLGWGVALIGYQPFWSLFSGTYLKYDDAPAWGYWFWDTPAMYGIWGTGILLLIAIYVWASIPFGIRFSNLTHRGILTNGPYRFTKHPAYISKNISWWMISMPFMVSASGPEALRHSLLLLMVNFIYFMRARTEERHLSWDPTYVSYARYIEQRGTFAFLGRWFPVLRFGHGRLFNRGDDVAPPAPLVSGASTAQPNATGPAGA</sequence>
<gene>
    <name evidence="7" type="ORF">HNQ53_003524</name>
</gene>
<feature type="transmembrane region" description="Helical" evidence="6">
    <location>
        <begin position="43"/>
        <end position="61"/>
    </location>
</feature>
<keyword evidence="2 6" id="KW-0812">Transmembrane</keyword>
<dbReference type="EMBL" id="JACHHR010000008">
    <property type="protein sequence ID" value="MBB5213274.1"/>
    <property type="molecule type" value="Genomic_DNA"/>
</dbReference>
<proteinExistence type="predicted"/>
<evidence type="ECO:0000256" key="1">
    <source>
        <dbReference type="ARBA" id="ARBA00004141"/>
    </source>
</evidence>
<feature type="region of interest" description="Disordered" evidence="5">
    <location>
        <begin position="1"/>
        <end position="22"/>
    </location>
</feature>
<dbReference type="Gene3D" id="1.20.120.1630">
    <property type="match status" value="1"/>
</dbReference>
<organism evidence="7 8">
    <name type="scientific">Microbulbifer hydrolyticus</name>
    <dbReference type="NCBI Taxonomy" id="48074"/>
    <lineage>
        <taxon>Bacteria</taxon>
        <taxon>Pseudomonadati</taxon>
        <taxon>Pseudomonadota</taxon>
        <taxon>Gammaproteobacteria</taxon>
        <taxon>Cellvibrionales</taxon>
        <taxon>Microbulbiferaceae</taxon>
        <taxon>Microbulbifer</taxon>
    </lineage>
</organism>
<accession>A0AA89PPE1</accession>
<keyword evidence="3 6" id="KW-1133">Transmembrane helix</keyword>
<feature type="transmembrane region" description="Helical" evidence="6">
    <location>
        <begin position="116"/>
        <end position="136"/>
    </location>
</feature>
<dbReference type="Proteomes" id="UP000563601">
    <property type="component" value="Unassembled WGS sequence"/>
</dbReference>
<keyword evidence="4 6" id="KW-0472">Membrane</keyword>
<feature type="transmembrane region" description="Helical" evidence="6">
    <location>
        <begin position="249"/>
        <end position="269"/>
    </location>
</feature>
<comment type="subcellular location">
    <subcellularLocation>
        <location evidence="1">Membrane</location>
        <topology evidence="1">Multi-pass membrane protein</topology>
    </subcellularLocation>
</comment>
<feature type="transmembrane region" description="Helical" evidence="6">
    <location>
        <begin position="202"/>
        <end position="220"/>
    </location>
</feature>
<dbReference type="AlphaFoldDB" id="A0AA89PPE1"/>
<protein>
    <recommendedName>
        <fullName evidence="9">Isoprenylcysteine carboxyl methyltransferase</fullName>
    </recommendedName>
</protein>
<dbReference type="GO" id="GO:0016020">
    <property type="term" value="C:membrane"/>
    <property type="evidence" value="ECO:0007669"/>
    <property type="project" value="UniProtKB-SubCell"/>
</dbReference>
<evidence type="ECO:0000256" key="2">
    <source>
        <dbReference type="ARBA" id="ARBA00022692"/>
    </source>
</evidence>
<feature type="transmembrane region" description="Helical" evidence="6">
    <location>
        <begin position="73"/>
        <end position="93"/>
    </location>
</feature>
<dbReference type="GO" id="GO:0004671">
    <property type="term" value="F:protein C-terminal S-isoprenylcysteine carboxyl O-methyltransferase activity"/>
    <property type="evidence" value="ECO:0007669"/>
    <property type="project" value="InterPro"/>
</dbReference>
<evidence type="ECO:0000256" key="3">
    <source>
        <dbReference type="ARBA" id="ARBA00022989"/>
    </source>
</evidence>
<evidence type="ECO:0000313" key="7">
    <source>
        <dbReference type="EMBL" id="MBB5213274.1"/>
    </source>
</evidence>
<dbReference type="RefSeq" id="WP_237567846.1">
    <property type="nucleotide sequence ID" value="NZ_CP047491.1"/>
</dbReference>
<dbReference type="Pfam" id="PF04140">
    <property type="entry name" value="ICMT"/>
    <property type="match status" value="1"/>
</dbReference>
<evidence type="ECO:0000256" key="4">
    <source>
        <dbReference type="ARBA" id="ARBA00023136"/>
    </source>
</evidence>
<evidence type="ECO:0008006" key="9">
    <source>
        <dbReference type="Google" id="ProtNLM"/>
    </source>
</evidence>
<evidence type="ECO:0000256" key="5">
    <source>
        <dbReference type="SAM" id="MobiDB-lite"/>
    </source>
</evidence>
<dbReference type="InterPro" id="IPR007269">
    <property type="entry name" value="ICMT_MeTrfase"/>
</dbReference>
<feature type="transmembrane region" description="Helical" evidence="6">
    <location>
        <begin position="148"/>
        <end position="169"/>
    </location>
</feature>
<comment type="caution">
    <text evidence="7">The sequence shown here is derived from an EMBL/GenBank/DDBJ whole genome shotgun (WGS) entry which is preliminary data.</text>
</comment>
<evidence type="ECO:0000313" key="8">
    <source>
        <dbReference type="Proteomes" id="UP000563601"/>
    </source>
</evidence>
<feature type="transmembrane region" description="Helical" evidence="6">
    <location>
        <begin position="281"/>
        <end position="301"/>
    </location>
</feature>
<evidence type="ECO:0000256" key="6">
    <source>
        <dbReference type="SAM" id="Phobius"/>
    </source>
</evidence>